<sequence length="537" mass="60464">MSPNIQSLVRYFSLFPLNMEALLILSALLSLVFYLVLHKYTRTYSRLPLPPGPKGLPIIGNIFSLPPNGVPEYEHWLKFKDLYGPISSITVLGRTLVILHDRKAVDELLEKMSTKTSSRPENTFSNMSGFNRFVVNMQYGAQWRQHRKVLHQYLGTEKLARRFDDVQDMESRRLLLRLLTSPENLVQHFKTEAGAIILRATYGYAIEPHSPDPLVQAIEEMMNNLSKSTVPLSWAVDVIPALRFLPNFLPGTSFKQTAKEAYAINDLVTDVPYQFVQQEMAKGAHRPSFVSSSLTENKHSNGKEGTDHDAESVIKVVAAIMYGGGADTTVAVLTGFVLAMILFPKVQQQAQEELDRVLGDKLPDAEDQNNLPYVSAVVKEAMRWFPIAPVNTPHATDAEIQYGGYRIPKGSYILASTWWLLHDPQVYQDPNAFDPDRFLLRNEPEPTNAMFGFGRRICPGRFVAEKSLFITIARLLSTFTVRKGAGEAKRVFTPGLIAHPAEFSYEITPRSEKHAAYVRAIERDVPWEKGDSGLLSR</sequence>
<feature type="binding site" description="axial binding residue" evidence="8">
    <location>
        <position position="458"/>
    </location>
    <ligand>
        <name>heme</name>
        <dbReference type="ChEBI" id="CHEBI:30413"/>
    </ligand>
    <ligandPart>
        <name>Fe</name>
        <dbReference type="ChEBI" id="CHEBI:18248"/>
    </ligandPart>
</feature>
<proteinExistence type="inferred from homology"/>
<keyword evidence="13" id="KW-1185">Reference proteome</keyword>
<dbReference type="InterPro" id="IPR001128">
    <property type="entry name" value="Cyt_P450"/>
</dbReference>
<dbReference type="GeneID" id="28847657"/>
<organism evidence="12 13">
    <name type="scientific">Pochonia chlamydosporia 170</name>
    <dbReference type="NCBI Taxonomy" id="1380566"/>
    <lineage>
        <taxon>Eukaryota</taxon>
        <taxon>Fungi</taxon>
        <taxon>Dikarya</taxon>
        <taxon>Ascomycota</taxon>
        <taxon>Pezizomycotina</taxon>
        <taxon>Sordariomycetes</taxon>
        <taxon>Hypocreomycetidae</taxon>
        <taxon>Hypocreales</taxon>
        <taxon>Clavicipitaceae</taxon>
        <taxon>Pochonia</taxon>
    </lineage>
</organism>
<keyword evidence="11" id="KW-1133">Transmembrane helix</keyword>
<dbReference type="OrthoDB" id="2789670at2759"/>
<dbReference type="Pfam" id="PF00067">
    <property type="entry name" value="p450"/>
    <property type="match status" value="1"/>
</dbReference>
<keyword evidence="11" id="KW-0472">Membrane</keyword>
<feature type="transmembrane region" description="Helical" evidence="11">
    <location>
        <begin position="12"/>
        <end position="37"/>
    </location>
</feature>
<gene>
    <name evidence="12" type="ORF">VFPPC_04284</name>
</gene>
<dbReference type="InterPro" id="IPR002401">
    <property type="entry name" value="Cyt_P450_E_grp-I"/>
</dbReference>
<dbReference type="InterPro" id="IPR050364">
    <property type="entry name" value="Cytochrome_P450_fung"/>
</dbReference>
<evidence type="ECO:0000313" key="13">
    <source>
        <dbReference type="Proteomes" id="UP000078397"/>
    </source>
</evidence>
<dbReference type="GO" id="GO:0020037">
    <property type="term" value="F:heme binding"/>
    <property type="evidence" value="ECO:0007669"/>
    <property type="project" value="InterPro"/>
</dbReference>
<evidence type="ECO:0000256" key="11">
    <source>
        <dbReference type="SAM" id="Phobius"/>
    </source>
</evidence>
<evidence type="ECO:0000313" key="12">
    <source>
        <dbReference type="EMBL" id="OAQ67966.1"/>
    </source>
</evidence>
<dbReference type="GO" id="GO:0004497">
    <property type="term" value="F:monooxygenase activity"/>
    <property type="evidence" value="ECO:0007669"/>
    <property type="project" value="UniProtKB-KW"/>
</dbReference>
<comment type="similarity">
    <text evidence="2 9">Belongs to the cytochrome P450 family.</text>
</comment>
<dbReference type="RefSeq" id="XP_018144816.1">
    <property type="nucleotide sequence ID" value="XM_018283663.1"/>
</dbReference>
<keyword evidence="6 8" id="KW-0408">Iron</keyword>
<dbReference type="InterPro" id="IPR017972">
    <property type="entry name" value="Cyt_P450_CS"/>
</dbReference>
<evidence type="ECO:0000256" key="4">
    <source>
        <dbReference type="ARBA" id="ARBA00022723"/>
    </source>
</evidence>
<evidence type="ECO:0000256" key="6">
    <source>
        <dbReference type="ARBA" id="ARBA00023004"/>
    </source>
</evidence>
<evidence type="ECO:0000256" key="7">
    <source>
        <dbReference type="ARBA" id="ARBA00023033"/>
    </source>
</evidence>
<feature type="region of interest" description="Disordered" evidence="10">
    <location>
        <begin position="287"/>
        <end position="307"/>
    </location>
</feature>
<evidence type="ECO:0000256" key="1">
    <source>
        <dbReference type="ARBA" id="ARBA00001971"/>
    </source>
</evidence>
<dbReference type="CDD" id="cd11065">
    <property type="entry name" value="CYP64-like"/>
    <property type="match status" value="1"/>
</dbReference>
<dbReference type="PANTHER" id="PTHR46300">
    <property type="entry name" value="P450, PUTATIVE (EUROFUNG)-RELATED-RELATED"/>
    <property type="match status" value="1"/>
</dbReference>
<dbReference type="STRING" id="1380566.A0A179FQS2"/>
<dbReference type="PROSITE" id="PS00086">
    <property type="entry name" value="CYTOCHROME_P450"/>
    <property type="match status" value="1"/>
</dbReference>
<keyword evidence="7 9" id="KW-0503">Monooxygenase</keyword>
<dbReference type="Gene3D" id="1.10.630.10">
    <property type="entry name" value="Cytochrome P450"/>
    <property type="match status" value="1"/>
</dbReference>
<keyword evidence="4 8" id="KW-0479">Metal-binding</keyword>
<evidence type="ECO:0000256" key="2">
    <source>
        <dbReference type="ARBA" id="ARBA00010617"/>
    </source>
</evidence>
<evidence type="ECO:0000256" key="8">
    <source>
        <dbReference type="PIRSR" id="PIRSR602401-1"/>
    </source>
</evidence>
<dbReference type="PRINTS" id="PR00385">
    <property type="entry name" value="P450"/>
</dbReference>
<protein>
    <submittedName>
        <fullName evidence="12">Cytochrome p450 oxidoreductase</fullName>
    </submittedName>
</protein>
<accession>A0A179FQS2</accession>
<keyword evidence="3 8" id="KW-0349">Heme</keyword>
<comment type="caution">
    <text evidence="12">The sequence shown here is derived from an EMBL/GenBank/DDBJ whole genome shotgun (WGS) entry which is preliminary data.</text>
</comment>
<dbReference type="AlphaFoldDB" id="A0A179FQS2"/>
<name>A0A179FQS2_METCM</name>
<dbReference type="Proteomes" id="UP000078397">
    <property type="component" value="Unassembled WGS sequence"/>
</dbReference>
<keyword evidence="5 9" id="KW-0560">Oxidoreductase</keyword>
<dbReference type="KEGG" id="pchm:VFPPC_04284"/>
<dbReference type="SUPFAM" id="SSF48264">
    <property type="entry name" value="Cytochrome P450"/>
    <property type="match status" value="1"/>
</dbReference>
<dbReference type="GO" id="GO:0005506">
    <property type="term" value="F:iron ion binding"/>
    <property type="evidence" value="ECO:0007669"/>
    <property type="project" value="InterPro"/>
</dbReference>
<dbReference type="PANTHER" id="PTHR46300:SF7">
    <property type="entry name" value="P450, PUTATIVE (EUROFUNG)-RELATED"/>
    <property type="match status" value="1"/>
</dbReference>
<feature type="compositionally biased region" description="Basic and acidic residues" evidence="10">
    <location>
        <begin position="296"/>
        <end position="307"/>
    </location>
</feature>
<reference evidence="12 13" key="1">
    <citation type="journal article" date="2016" name="PLoS Pathog.">
        <title>Biosynthesis of antibiotic leucinostatins in bio-control fungus Purpureocillium lilacinum and their inhibition on phytophthora revealed by genome mining.</title>
        <authorList>
            <person name="Wang G."/>
            <person name="Liu Z."/>
            <person name="Lin R."/>
            <person name="Li E."/>
            <person name="Mao Z."/>
            <person name="Ling J."/>
            <person name="Yang Y."/>
            <person name="Yin W.B."/>
            <person name="Xie B."/>
        </authorList>
    </citation>
    <scope>NUCLEOTIDE SEQUENCE [LARGE SCALE GENOMIC DNA]</scope>
    <source>
        <strain evidence="12">170</strain>
    </source>
</reference>
<dbReference type="EMBL" id="LSBJ02000003">
    <property type="protein sequence ID" value="OAQ67966.1"/>
    <property type="molecule type" value="Genomic_DNA"/>
</dbReference>
<keyword evidence="11" id="KW-0812">Transmembrane</keyword>
<comment type="cofactor">
    <cofactor evidence="1 8">
        <name>heme</name>
        <dbReference type="ChEBI" id="CHEBI:30413"/>
    </cofactor>
</comment>
<dbReference type="PRINTS" id="PR00463">
    <property type="entry name" value="EP450I"/>
</dbReference>
<evidence type="ECO:0000256" key="9">
    <source>
        <dbReference type="RuleBase" id="RU000461"/>
    </source>
</evidence>
<dbReference type="GO" id="GO:0016705">
    <property type="term" value="F:oxidoreductase activity, acting on paired donors, with incorporation or reduction of molecular oxygen"/>
    <property type="evidence" value="ECO:0007669"/>
    <property type="project" value="InterPro"/>
</dbReference>
<evidence type="ECO:0000256" key="10">
    <source>
        <dbReference type="SAM" id="MobiDB-lite"/>
    </source>
</evidence>
<evidence type="ECO:0000256" key="3">
    <source>
        <dbReference type="ARBA" id="ARBA00022617"/>
    </source>
</evidence>
<dbReference type="InterPro" id="IPR036396">
    <property type="entry name" value="Cyt_P450_sf"/>
</dbReference>
<evidence type="ECO:0000256" key="5">
    <source>
        <dbReference type="ARBA" id="ARBA00023002"/>
    </source>
</evidence>